<dbReference type="Pfam" id="PF14091">
    <property type="entry name" value="DUF4269"/>
    <property type="match status" value="1"/>
</dbReference>
<keyword evidence="2" id="KW-1185">Reference proteome</keyword>
<gene>
    <name evidence="1" type="ORF">DDB_G0286879</name>
</gene>
<dbReference type="GeneID" id="8625841"/>
<dbReference type="Proteomes" id="UP000002195">
    <property type="component" value="Unassembled WGS sequence"/>
</dbReference>
<organism evidence="1 2">
    <name type="scientific">Dictyostelium discoideum</name>
    <name type="common">Social amoeba</name>
    <dbReference type="NCBI Taxonomy" id="44689"/>
    <lineage>
        <taxon>Eukaryota</taxon>
        <taxon>Amoebozoa</taxon>
        <taxon>Evosea</taxon>
        <taxon>Eumycetozoa</taxon>
        <taxon>Dictyostelia</taxon>
        <taxon>Dictyosteliales</taxon>
        <taxon>Dictyosteliaceae</taxon>
        <taxon>Dictyostelium</taxon>
    </lineage>
</organism>
<name>Q54L61_DICDI</name>
<dbReference type="VEuPathDB" id="AmoebaDB:DDB_G0286879"/>
<dbReference type="EMBL" id="AAFI02000091">
    <property type="protein sequence ID" value="EAL63997.1"/>
    <property type="molecule type" value="Genomic_DNA"/>
</dbReference>
<dbReference type="InterPro" id="IPR025365">
    <property type="entry name" value="DUF4269"/>
</dbReference>
<sequence>MDIYKFNNIEYLNEESSNQVQKNAYKILKENKIIEILKEFEPILAGTIPIEIDIIGSDLDICCCWKDHDDDNNKEKLISTIEKNFSSYKDFKIKKNHIVNGVETIFSEFEIDGFQFEIFCQNIPTKQQNAYRHMIIEYQILFEKGESFKNDIINLKKFGLKTEPAFAKLLNITGNPYIELLNYYKN</sequence>
<evidence type="ECO:0000313" key="2">
    <source>
        <dbReference type="Proteomes" id="UP000002195"/>
    </source>
</evidence>
<dbReference type="eggNOG" id="ENOG502RHUA">
    <property type="taxonomic scope" value="Eukaryota"/>
</dbReference>
<proteinExistence type="predicted"/>
<comment type="caution">
    <text evidence="1">The sequence shown here is derived from an EMBL/GenBank/DDBJ whole genome shotgun (WGS) entry which is preliminary data.</text>
</comment>
<dbReference type="SMR" id="Q54L61"/>
<dbReference type="PaxDb" id="44689-DDB0187171"/>
<dbReference type="RefSeq" id="XP_637502.1">
    <property type="nucleotide sequence ID" value="XM_632410.1"/>
</dbReference>
<dbReference type="InParanoid" id="Q54L61"/>
<dbReference type="dictyBase" id="DDB_G0286879"/>
<protein>
    <recommendedName>
        <fullName evidence="3">DUF4269 domain-containing protein</fullName>
    </recommendedName>
</protein>
<accession>Q54L61</accession>
<evidence type="ECO:0008006" key="3">
    <source>
        <dbReference type="Google" id="ProtNLM"/>
    </source>
</evidence>
<dbReference type="HOGENOM" id="CLU_110690_0_0_1"/>
<evidence type="ECO:0000313" key="1">
    <source>
        <dbReference type="EMBL" id="EAL63997.1"/>
    </source>
</evidence>
<dbReference type="OMA" id="YKTEPAF"/>
<dbReference type="KEGG" id="ddi:DDB_G0286879"/>
<dbReference type="AlphaFoldDB" id="Q54L61"/>
<reference evidence="1 2" key="1">
    <citation type="journal article" date="2005" name="Nature">
        <title>The genome of the social amoeba Dictyostelium discoideum.</title>
        <authorList>
            <consortium name="The Dictyostelium discoideum Sequencing Consortium"/>
            <person name="Eichinger L."/>
            <person name="Pachebat J.A."/>
            <person name="Glockner G."/>
            <person name="Rajandream M.A."/>
            <person name="Sucgang R."/>
            <person name="Berriman M."/>
            <person name="Song J."/>
            <person name="Olsen R."/>
            <person name="Szafranski K."/>
            <person name="Xu Q."/>
            <person name="Tunggal B."/>
            <person name="Kummerfeld S."/>
            <person name="Madera M."/>
            <person name="Konfortov B.A."/>
            <person name="Rivero F."/>
            <person name="Bankier A.T."/>
            <person name="Lehmann R."/>
            <person name="Hamlin N."/>
            <person name="Davies R."/>
            <person name="Gaudet P."/>
            <person name="Fey P."/>
            <person name="Pilcher K."/>
            <person name="Chen G."/>
            <person name="Saunders D."/>
            <person name="Sodergren E."/>
            <person name="Davis P."/>
            <person name="Kerhornou A."/>
            <person name="Nie X."/>
            <person name="Hall N."/>
            <person name="Anjard C."/>
            <person name="Hemphill L."/>
            <person name="Bason N."/>
            <person name="Farbrother P."/>
            <person name="Desany B."/>
            <person name="Just E."/>
            <person name="Morio T."/>
            <person name="Rost R."/>
            <person name="Churcher C."/>
            <person name="Cooper J."/>
            <person name="Haydock S."/>
            <person name="van Driessche N."/>
            <person name="Cronin A."/>
            <person name="Goodhead I."/>
            <person name="Muzny D."/>
            <person name="Mourier T."/>
            <person name="Pain A."/>
            <person name="Lu M."/>
            <person name="Harper D."/>
            <person name="Lindsay R."/>
            <person name="Hauser H."/>
            <person name="James K."/>
            <person name="Quiles M."/>
            <person name="Madan Babu M."/>
            <person name="Saito T."/>
            <person name="Buchrieser C."/>
            <person name="Wardroper A."/>
            <person name="Felder M."/>
            <person name="Thangavelu M."/>
            <person name="Johnson D."/>
            <person name="Knights A."/>
            <person name="Loulseged H."/>
            <person name="Mungall K."/>
            <person name="Oliver K."/>
            <person name="Price C."/>
            <person name="Quail M.A."/>
            <person name="Urushihara H."/>
            <person name="Hernandez J."/>
            <person name="Rabbinowitsch E."/>
            <person name="Steffen D."/>
            <person name="Sanders M."/>
            <person name="Ma J."/>
            <person name="Kohara Y."/>
            <person name="Sharp S."/>
            <person name="Simmonds M."/>
            <person name="Spiegler S."/>
            <person name="Tivey A."/>
            <person name="Sugano S."/>
            <person name="White B."/>
            <person name="Walker D."/>
            <person name="Woodward J."/>
            <person name="Winckler T."/>
            <person name="Tanaka Y."/>
            <person name="Shaulsky G."/>
            <person name="Schleicher M."/>
            <person name="Weinstock G."/>
            <person name="Rosenthal A."/>
            <person name="Cox E.C."/>
            <person name="Chisholm R.L."/>
            <person name="Gibbs R."/>
            <person name="Loomis W.F."/>
            <person name="Platzer M."/>
            <person name="Kay R.R."/>
            <person name="Williams J."/>
            <person name="Dear P.H."/>
            <person name="Noegel A.A."/>
            <person name="Barrell B."/>
            <person name="Kuspa A."/>
        </authorList>
    </citation>
    <scope>NUCLEOTIDE SEQUENCE [LARGE SCALE GENOMIC DNA]</scope>
    <source>
        <strain evidence="1 2">AX4</strain>
    </source>
</reference>